<dbReference type="EMBL" id="CP102845">
    <property type="protein sequence ID" value="UVF21429.1"/>
    <property type="molecule type" value="Genomic_DNA"/>
</dbReference>
<evidence type="ECO:0000313" key="3">
    <source>
        <dbReference type="Proteomes" id="UP001017257"/>
    </source>
</evidence>
<accession>A0ABY5RZM8</accession>
<evidence type="ECO:0000313" key="2">
    <source>
        <dbReference type="EMBL" id="UVF21429.1"/>
    </source>
</evidence>
<protein>
    <recommendedName>
        <fullName evidence="1">DUF6894 domain-containing protein</fullName>
    </recommendedName>
</protein>
<proteinExistence type="predicted"/>
<dbReference type="RefSeq" id="WP_247654440.1">
    <property type="nucleotide sequence ID" value="NZ_CP102845.1"/>
</dbReference>
<dbReference type="InterPro" id="IPR054189">
    <property type="entry name" value="DUF6894"/>
</dbReference>
<organism evidence="2 3">
    <name type="scientific">Microvirga terrae</name>
    <dbReference type="NCBI Taxonomy" id="2740529"/>
    <lineage>
        <taxon>Bacteria</taxon>
        <taxon>Pseudomonadati</taxon>
        <taxon>Pseudomonadota</taxon>
        <taxon>Alphaproteobacteria</taxon>
        <taxon>Hyphomicrobiales</taxon>
        <taxon>Methylobacteriaceae</taxon>
        <taxon>Microvirga</taxon>
    </lineage>
</organism>
<reference evidence="2" key="1">
    <citation type="submission" date="2022-08" db="EMBL/GenBank/DDBJ databases">
        <title>Microvirga terrae sp. nov., isolated from soil.</title>
        <authorList>
            <person name="Kim K.H."/>
            <person name="Seo Y.L."/>
            <person name="Kim J.M."/>
            <person name="Lee J.K."/>
            <person name="Han D.M."/>
            <person name="Jeon C.O."/>
        </authorList>
    </citation>
    <scope>NUCLEOTIDE SEQUENCE</scope>
    <source>
        <strain evidence="2">R24</strain>
    </source>
</reference>
<sequence>MSTEDGSFLWESGNIEMEAQMFYLYFHCAGPGEILIDRHGAEVLDLIEARDRALTLARALVEKAYGARDFADWHVYVSDEDDDEMLLIPFSDVMPTLH</sequence>
<dbReference type="Pfam" id="PF21834">
    <property type="entry name" value="DUF6894"/>
    <property type="match status" value="1"/>
</dbReference>
<evidence type="ECO:0000259" key="1">
    <source>
        <dbReference type="Pfam" id="PF21834"/>
    </source>
</evidence>
<feature type="domain" description="DUF6894" evidence="1">
    <location>
        <begin position="25"/>
        <end position="91"/>
    </location>
</feature>
<name>A0ABY5RZM8_9HYPH</name>
<dbReference type="Proteomes" id="UP001017257">
    <property type="component" value="Chromosome"/>
</dbReference>
<gene>
    <name evidence="2" type="ORF">HPT29_010055</name>
</gene>
<keyword evidence="3" id="KW-1185">Reference proteome</keyword>